<dbReference type="EMBL" id="KV441470">
    <property type="protein sequence ID" value="OAG25581.1"/>
    <property type="molecule type" value="Genomic_DNA"/>
</dbReference>
<dbReference type="GeneID" id="29116898"/>
<keyword evidence="2" id="KW-1185">Reference proteome</keyword>
<evidence type="ECO:0000313" key="1">
    <source>
        <dbReference type="EMBL" id="OAG25581.1"/>
    </source>
</evidence>
<accession>A0A177E294</accession>
<gene>
    <name evidence="1" type="ORF">CC77DRAFT_335444</name>
</gene>
<dbReference type="OMA" id="QIFASPW"/>
<name>A0A177E294_ALTAL</name>
<organism evidence="1 2">
    <name type="scientific">Alternaria alternata</name>
    <name type="common">Alternaria rot fungus</name>
    <name type="synonym">Torula alternata</name>
    <dbReference type="NCBI Taxonomy" id="5599"/>
    <lineage>
        <taxon>Eukaryota</taxon>
        <taxon>Fungi</taxon>
        <taxon>Dikarya</taxon>
        <taxon>Ascomycota</taxon>
        <taxon>Pezizomycotina</taxon>
        <taxon>Dothideomycetes</taxon>
        <taxon>Pleosporomycetidae</taxon>
        <taxon>Pleosporales</taxon>
        <taxon>Pleosporineae</taxon>
        <taxon>Pleosporaceae</taxon>
        <taxon>Alternaria</taxon>
        <taxon>Alternaria sect. Alternaria</taxon>
        <taxon>Alternaria alternata complex</taxon>
    </lineage>
</organism>
<reference evidence="1 2" key="1">
    <citation type="submission" date="2016-05" db="EMBL/GenBank/DDBJ databases">
        <title>Comparative analysis of secretome profiles of manganese(II)-oxidizing ascomycete fungi.</title>
        <authorList>
            <consortium name="DOE Joint Genome Institute"/>
            <person name="Zeiner C.A."/>
            <person name="Purvine S.O."/>
            <person name="Zink E.M."/>
            <person name="Wu S."/>
            <person name="Pasa-Tolic L."/>
            <person name="Chaput D.L."/>
            <person name="Haridas S."/>
            <person name="Grigoriev I.V."/>
            <person name="Santelli C.M."/>
            <person name="Hansel C.M."/>
        </authorList>
    </citation>
    <scope>NUCLEOTIDE SEQUENCE [LARGE SCALE GENOMIC DNA]</scope>
    <source>
        <strain evidence="1 2">SRC1lrK2f</strain>
    </source>
</reference>
<evidence type="ECO:0000313" key="2">
    <source>
        <dbReference type="Proteomes" id="UP000077248"/>
    </source>
</evidence>
<dbReference type="VEuPathDB" id="FungiDB:CC77DRAFT_335444"/>
<protein>
    <submittedName>
        <fullName evidence="1">Uncharacterized protein</fullName>
    </submittedName>
</protein>
<dbReference type="RefSeq" id="XP_018391002.1">
    <property type="nucleotide sequence ID" value="XM_018531304.1"/>
</dbReference>
<dbReference type="KEGG" id="aalt:CC77DRAFT_335444"/>
<dbReference type="AlphaFoldDB" id="A0A177E294"/>
<sequence length="246" mass="28423">MASAAVNGDRATDLTETVVTLQQTIRKFIRDAKAGREGFVLRPIAPTNDQANMAYVSVTSADEETEDQLQVLKERLQISEQQLRSRGDWQPPQQLPNLSISAILDLADLSNAVTLLDHLINSTKSTQQNTPQTTLSSYTWTWDPTWHEFYTYIPAQQVWVYLSRWKLNEIRNVWEHVSMSGVNLMPNVAAEMLGAWEDWVWDPTWQRWYLQVDEFDTSEKSQIFASPWRIRDDGEWVYVGETEVVI</sequence>
<proteinExistence type="predicted"/>
<dbReference type="Proteomes" id="UP000077248">
    <property type="component" value="Unassembled WGS sequence"/>
</dbReference>